<keyword evidence="1" id="KW-0378">Hydrolase</keyword>
<protein>
    <submittedName>
        <fullName evidence="4">Uncharacterized protein</fullName>
    </submittedName>
</protein>
<feature type="compositionally biased region" description="Low complexity" evidence="2">
    <location>
        <begin position="340"/>
        <end position="352"/>
    </location>
</feature>
<dbReference type="InterPro" id="IPR023827">
    <property type="entry name" value="Peptidase_S8_Asp-AS"/>
</dbReference>
<feature type="compositionally biased region" description="Basic and acidic residues" evidence="2">
    <location>
        <begin position="327"/>
        <end position="339"/>
    </location>
</feature>
<feature type="chain" id="PRO_5024866823" evidence="3">
    <location>
        <begin position="29"/>
        <end position="1687"/>
    </location>
</feature>
<feature type="region of interest" description="Disordered" evidence="2">
    <location>
        <begin position="461"/>
        <end position="512"/>
    </location>
</feature>
<feature type="compositionally biased region" description="Basic and acidic residues" evidence="2">
    <location>
        <begin position="1319"/>
        <end position="1329"/>
    </location>
</feature>
<feature type="region of interest" description="Disordered" evidence="2">
    <location>
        <begin position="1422"/>
        <end position="1446"/>
    </location>
</feature>
<feature type="compositionally biased region" description="Basic and acidic residues" evidence="2">
    <location>
        <begin position="1672"/>
        <end position="1687"/>
    </location>
</feature>
<keyword evidence="5" id="KW-1185">Reference proteome</keyword>
<feature type="region of interest" description="Disordered" evidence="2">
    <location>
        <begin position="607"/>
        <end position="636"/>
    </location>
</feature>
<feature type="compositionally biased region" description="Polar residues" evidence="2">
    <location>
        <begin position="160"/>
        <end position="169"/>
    </location>
</feature>
<evidence type="ECO:0000313" key="4">
    <source>
        <dbReference type="EMBL" id="VEN55244.1"/>
    </source>
</evidence>
<reference evidence="4 5" key="1">
    <citation type="submission" date="2019-01" db="EMBL/GenBank/DDBJ databases">
        <authorList>
            <person name="Sayadi A."/>
        </authorList>
    </citation>
    <scope>NUCLEOTIDE SEQUENCE [LARGE SCALE GENOMIC DNA]</scope>
</reference>
<feature type="region of interest" description="Disordered" evidence="2">
    <location>
        <begin position="247"/>
        <end position="364"/>
    </location>
</feature>
<feature type="signal peptide" evidence="3">
    <location>
        <begin position="1"/>
        <end position="28"/>
    </location>
</feature>
<feature type="region of interest" description="Disordered" evidence="2">
    <location>
        <begin position="530"/>
        <end position="588"/>
    </location>
</feature>
<feature type="compositionally biased region" description="Polar residues" evidence="2">
    <location>
        <begin position="1306"/>
        <end position="1318"/>
    </location>
</feature>
<keyword evidence="3" id="KW-0732">Signal</keyword>
<dbReference type="OrthoDB" id="7482953at2759"/>
<feature type="region of interest" description="Disordered" evidence="2">
    <location>
        <begin position="1253"/>
        <end position="1284"/>
    </location>
</feature>
<feature type="region of interest" description="Disordered" evidence="2">
    <location>
        <begin position="1663"/>
        <end position="1687"/>
    </location>
</feature>
<feature type="compositionally biased region" description="Polar residues" evidence="2">
    <location>
        <begin position="899"/>
        <end position="919"/>
    </location>
</feature>
<name>A0A653D4Y3_CALMS</name>
<dbReference type="GO" id="GO:0016787">
    <property type="term" value="F:hydrolase activity"/>
    <property type="evidence" value="ECO:0007669"/>
    <property type="project" value="UniProtKB-KW"/>
</dbReference>
<feature type="compositionally biased region" description="Low complexity" evidence="2">
    <location>
        <begin position="995"/>
        <end position="1009"/>
    </location>
</feature>
<proteinExistence type="predicted"/>
<evidence type="ECO:0000313" key="5">
    <source>
        <dbReference type="Proteomes" id="UP000410492"/>
    </source>
</evidence>
<dbReference type="EMBL" id="CAACVG010010212">
    <property type="protein sequence ID" value="VEN55244.1"/>
    <property type="molecule type" value="Genomic_DNA"/>
</dbReference>
<feature type="compositionally biased region" description="Polar residues" evidence="2">
    <location>
        <begin position="929"/>
        <end position="982"/>
    </location>
</feature>
<feature type="compositionally biased region" description="Acidic residues" evidence="2">
    <location>
        <begin position="307"/>
        <end position="317"/>
    </location>
</feature>
<accession>A0A653D4Y3</accession>
<feature type="region of interest" description="Disordered" evidence="2">
    <location>
        <begin position="836"/>
        <end position="1014"/>
    </location>
</feature>
<feature type="region of interest" description="Disordered" evidence="2">
    <location>
        <begin position="1297"/>
        <end position="1329"/>
    </location>
</feature>
<feature type="compositionally biased region" description="Polar residues" evidence="2">
    <location>
        <begin position="494"/>
        <end position="509"/>
    </location>
</feature>
<evidence type="ECO:0000256" key="3">
    <source>
        <dbReference type="SAM" id="SignalP"/>
    </source>
</evidence>
<evidence type="ECO:0000256" key="2">
    <source>
        <dbReference type="SAM" id="MobiDB-lite"/>
    </source>
</evidence>
<gene>
    <name evidence="4" type="ORF">CALMAC_LOCUS14479</name>
</gene>
<feature type="compositionally biased region" description="Polar residues" evidence="2">
    <location>
        <begin position="254"/>
        <end position="289"/>
    </location>
</feature>
<evidence type="ECO:0000256" key="1">
    <source>
        <dbReference type="ARBA" id="ARBA00022801"/>
    </source>
</evidence>
<feature type="compositionally biased region" description="Basic and acidic residues" evidence="2">
    <location>
        <begin position="560"/>
        <end position="582"/>
    </location>
</feature>
<feature type="compositionally biased region" description="Low complexity" evidence="2">
    <location>
        <begin position="461"/>
        <end position="493"/>
    </location>
</feature>
<feature type="compositionally biased region" description="Basic and acidic residues" evidence="2">
    <location>
        <begin position="291"/>
        <end position="306"/>
    </location>
</feature>
<organism evidence="4 5">
    <name type="scientific">Callosobruchus maculatus</name>
    <name type="common">Southern cowpea weevil</name>
    <name type="synonym">Pulse bruchid</name>
    <dbReference type="NCBI Taxonomy" id="64391"/>
    <lineage>
        <taxon>Eukaryota</taxon>
        <taxon>Metazoa</taxon>
        <taxon>Ecdysozoa</taxon>
        <taxon>Arthropoda</taxon>
        <taxon>Hexapoda</taxon>
        <taxon>Insecta</taxon>
        <taxon>Pterygota</taxon>
        <taxon>Neoptera</taxon>
        <taxon>Endopterygota</taxon>
        <taxon>Coleoptera</taxon>
        <taxon>Polyphaga</taxon>
        <taxon>Cucujiformia</taxon>
        <taxon>Chrysomeloidea</taxon>
        <taxon>Chrysomelidae</taxon>
        <taxon>Bruchinae</taxon>
        <taxon>Bruchini</taxon>
        <taxon>Callosobruchus</taxon>
    </lineage>
</organism>
<feature type="region of interest" description="Disordered" evidence="2">
    <location>
        <begin position="137"/>
        <end position="176"/>
    </location>
</feature>
<feature type="compositionally biased region" description="Basic and acidic residues" evidence="2">
    <location>
        <begin position="888"/>
        <end position="898"/>
    </location>
</feature>
<feature type="compositionally biased region" description="Polar residues" evidence="2">
    <location>
        <begin position="847"/>
        <end position="863"/>
    </location>
</feature>
<sequence length="1687" mass="187367">MGTSTTYHSTHFKLALLCIILRLGKTQGAALLSSTNSKQVENTKSNENTNKTFLDDLYYDDYSGSQEQKQTKKQVRTSEEIPAPEPLVLPGYNLPENIFNKGKPFYIEKDPETGKIDFNKKTSDVASKLYDENDYYDDESMEASESNKYATKADGHEASKGTTNNNIYDKSNIDRKDGHIDNTYSSSYSHKHSNDINQLTTNFHDFLNLPVKYNPQKYVYPLISSSYASTKIQGSVKKLHNHKDFNRYNDKNYSHTSGTKDTFVQTASSGSNNIGSDYFNSNDNKNGYSNPKKETTESSTSTKHEEDYVDNEDEDTDYTYSTQDMNKVNKQDKKDDEKGSMNGNENNGNIKNATEVQHTKKEEDTVTSNVMDTGMGNHPDFGDDFDYYDDYTTKQASKPSTTTQKTNINDVYLTTKSPKAEVTSTMRTTLKLNIFSSPTSTKRPLSLFEQLFGDYDETVAPITSSSTTTTPASTSSAVTSTSTKVSYSESSGTQLNNGHASPNTPTDQNYDYMDEYSDKYEHEDNLAVSSDSVIKKQDSEEDDLKIEPLDGNNHVNTDNTKYDLESDTKDNQEEHNTKHDNHGQNQDKIMDKIDDAKKIVTSMPIDLKEDDDSYSNSNRNDYAVSQKEEATSSTVSSIISTPSTVPAVKITSMPLGENHVTLGSSNPGIPISKDPIIVATQNLKEKLNGEKVLPRPFEKGPPPSVSNIHILPNQDSVSFVMGNHQKVGDGSQHLQGEISGSAGGQYIGTSIKDSPYDSNPFKPYFSSGTPQNGQYVPQKGQLLPTATGNDYNHQHPHGFSAITIQPLKNSEASLAIGVPINNMKQKPGQIYDEKIDLTSPSKLGPSPGTTVSTLTPPNSNSNRVVFPGQDTMSTDLVPPPLPGIFGQKNEKFPPREETSTSVSQKPSNRTEEGQSLNQSEKPHGPGITDKSQNSGQQNSLNRLDSYQKPSNENSASEVPSSSNIYKDSQYGQTGFDSYQKPPSISPDAPFEVLRPPQGGASPPSSPYGGIRPITPGLGAYHTNVVGPGDQKLHDLENREVLKLNSRPMYHQLANDLMTNPGDGEEVLRPPPRPDLRPIGRPPYDPRPGHFHSGKIEYNRPPRPQLEMAYKRIDNLPNILPQFRPNALRGKPGNSLGPNMPLGGHGNKYPINPNSRIGNTGIHPPLDRPSTSSLLYYEKKPFVRQPLLERPSSNRPIGFFEKMYPHPGHRNQFFQGKSSYPVRKNNIYTSTMNNTRETIPQIDTEERIMNKNGNEKGMEVTSDPQIGFFGTPPQPKIIANKRKPDDDAEIETLQMIQAKNSEKSKLNQDNNPTSQSTENNKNEDKTRMKIDSDGQVVTISAQEVDENSNLNSFNNEEDKQKEKTIYKVYPINSGPVLMDALGIHNKQTPVVVGALSEIPLPPSKISTDQDRLEGSPSLLFDIQNRNDDPVLQPQSKPGSYGAKNDFPYKLERPDMLLNQHDSISVPNQSNNDLEEGYNGNGGYTLLPSNQISATLKTYTERPIAIAYTPTEPPESHQHNSQHFVNEYMSPDQKDQLPQNGKDKNEFTVTAVIHTHPQYNQGLKPGQQYPYINHRPPTHGQVAAMINHRIDSDVDPDIPKLGFEAPFVASSNVENTQNNGWTVISKEPQKNTTNPESRDTSAMTTVSYASSSEFDIENFKPQLEGGFKPIYSLTKEDGDSRENINERGE</sequence>
<dbReference type="Proteomes" id="UP000410492">
    <property type="component" value="Unassembled WGS sequence"/>
</dbReference>
<dbReference type="PROSITE" id="PS00136">
    <property type="entry name" value="SUBTILASE_ASP"/>
    <property type="match status" value="1"/>
</dbReference>